<dbReference type="InterPro" id="IPR050121">
    <property type="entry name" value="Cytochrome_P450_monoxygenase"/>
</dbReference>
<dbReference type="PRINTS" id="PR00463">
    <property type="entry name" value="EP450I"/>
</dbReference>
<organism evidence="2 3">
    <name type="scientific">Saccharopolyspora gregorii</name>
    <dbReference type="NCBI Taxonomy" id="33914"/>
    <lineage>
        <taxon>Bacteria</taxon>
        <taxon>Bacillati</taxon>
        <taxon>Actinomycetota</taxon>
        <taxon>Actinomycetes</taxon>
        <taxon>Pseudonocardiales</taxon>
        <taxon>Pseudonocardiaceae</taxon>
        <taxon>Saccharopolyspora</taxon>
    </lineage>
</organism>
<comment type="similarity">
    <text evidence="1">Belongs to the cytochrome P450 family.</text>
</comment>
<dbReference type="InterPro" id="IPR002401">
    <property type="entry name" value="Cyt_P450_E_grp-I"/>
</dbReference>
<reference evidence="3" key="1">
    <citation type="journal article" date="2019" name="Int. J. Syst. Evol. Microbiol.">
        <title>The Global Catalogue of Microorganisms (GCM) 10K type strain sequencing project: providing services to taxonomists for standard genome sequencing and annotation.</title>
        <authorList>
            <consortium name="The Broad Institute Genomics Platform"/>
            <consortium name="The Broad Institute Genome Sequencing Center for Infectious Disease"/>
            <person name="Wu L."/>
            <person name="Ma J."/>
        </authorList>
    </citation>
    <scope>NUCLEOTIDE SEQUENCE [LARGE SCALE GENOMIC DNA]</scope>
    <source>
        <strain evidence="3">JCM 9687</strain>
    </source>
</reference>
<evidence type="ECO:0000313" key="2">
    <source>
        <dbReference type="EMBL" id="GAA3358076.1"/>
    </source>
</evidence>
<dbReference type="Proteomes" id="UP001500483">
    <property type="component" value="Unassembled WGS sequence"/>
</dbReference>
<evidence type="ECO:0000256" key="1">
    <source>
        <dbReference type="ARBA" id="ARBA00010617"/>
    </source>
</evidence>
<keyword evidence="3" id="KW-1185">Reference proteome</keyword>
<dbReference type="PANTHER" id="PTHR24305:SF166">
    <property type="entry name" value="CYTOCHROME P450 12A4, MITOCHONDRIAL-RELATED"/>
    <property type="match status" value="1"/>
</dbReference>
<proteinExistence type="inferred from homology"/>
<sequence>MLDPASRAPRASVPDTARIAARVLLPTLATGVIVRRPRVMAFAERRQLDRSAIRLLAELRSRYGDGPLRLPIPGREFAVVLDPAQVRDVLRDSADRFTPANLEKRTALRHFQPHAVLISRGRARARRREFNEDVLEIDRPVHELGPRIAEITAEEGARLAEHAGGRLDWDAFAAGWWRAVRRIVLGAGARDDRRLVELLNGLRSDANWAFLHPRRTARRREFDRRLRAHLSRAEPGSLAGVIARDSSDVDGADQVPHWLFAFDAAAVVAYRALAVLTAQPERLRAVREEADGSDSPMLPLLRSCVLESVRLWPTTPALLRDAITEASWGGRTIPRGSGLFIYTPLFHRDRGTVPDADRFAPESWLDGAAQQHPGLVPFSAGPGRCPGENLVLLTASTLLAALLRGHEFRLDGEHELGPDGPLPHTLDNFELEFRVAARAASGTR</sequence>
<comment type="caution">
    <text evidence="2">The sequence shown here is derived from an EMBL/GenBank/DDBJ whole genome shotgun (WGS) entry which is preliminary data.</text>
</comment>
<accession>A0ABP6RSA9</accession>
<protein>
    <submittedName>
        <fullName evidence="2">Cytochrome P450</fullName>
    </submittedName>
</protein>
<dbReference type="Gene3D" id="1.10.630.10">
    <property type="entry name" value="Cytochrome P450"/>
    <property type="match status" value="1"/>
</dbReference>
<dbReference type="Pfam" id="PF00067">
    <property type="entry name" value="p450"/>
    <property type="match status" value="1"/>
</dbReference>
<evidence type="ECO:0000313" key="3">
    <source>
        <dbReference type="Proteomes" id="UP001500483"/>
    </source>
</evidence>
<dbReference type="RefSeq" id="WP_344926996.1">
    <property type="nucleotide sequence ID" value="NZ_BAAAYK010000038.1"/>
</dbReference>
<dbReference type="SUPFAM" id="SSF48264">
    <property type="entry name" value="Cytochrome P450"/>
    <property type="match status" value="1"/>
</dbReference>
<dbReference type="InterPro" id="IPR001128">
    <property type="entry name" value="Cyt_P450"/>
</dbReference>
<dbReference type="PANTHER" id="PTHR24305">
    <property type="entry name" value="CYTOCHROME P450"/>
    <property type="match status" value="1"/>
</dbReference>
<dbReference type="InterPro" id="IPR036396">
    <property type="entry name" value="Cyt_P450_sf"/>
</dbReference>
<name>A0ABP6RSA9_9PSEU</name>
<gene>
    <name evidence="2" type="ORF">GCM10020366_28710</name>
</gene>
<dbReference type="EMBL" id="BAAAYK010000038">
    <property type="protein sequence ID" value="GAA3358076.1"/>
    <property type="molecule type" value="Genomic_DNA"/>
</dbReference>